<feature type="transmembrane region" description="Helical" evidence="18">
    <location>
        <begin position="7"/>
        <end position="26"/>
    </location>
</feature>
<protein>
    <recommendedName>
        <fullName evidence="6 16">CDP-diacylglycerol--glycerol-3-phosphate 3-phosphatidyltransferase</fullName>
        <ecNumber evidence="5 16">2.7.8.5</ecNumber>
    </recommendedName>
</protein>
<dbReference type="NCBIfam" id="TIGR00560">
    <property type="entry name" value="pgsA"/>
    <property type="match status" value="1"/>
</dbReference>
<dbReference type="EMBL" id="WTUW01000009">
    <property type="protein sequence ID" value="MZR32440.1"/>
    <property type="molecule type" value="Genomic_DNA"/>
</dbReference>
<evidence type="ECO:0000256" key="10">
    <source>
        <dbReference type="ARBA" id="ARBA00022989"/>
    </source>
</evidence>
<comment type="subcellular location">
    <subcellularLocation>
        <location evidence="1">Membrane</location>
        <topology evidence="1">Multi-pass membrane protein</topology>
    </subcellularLocation>
</comment>
<dbReference type="PANTHER" id="PTHR14269">
    <property type="entry name" value="CDP-DIACYLGLYCEROL--GLYCEROL-3-PHOSPHATE 3-PHOSPHATIDYLTRANSFERASE-RELATED"/>
    <property type="match status" value="1"/>
</dbReference>
<keyword evidence="7" id="KW-0444">Lipid biosynthesis</keyword>
<feature type="transmembrane region" description="Helical" evidence="18">
    <location>
        <begin position="73"/>
        <end position="88"/>
    </location>
</feature>
<comment type="caution">
    <text evidence="19">The sequence shown here is derived from an EMBL/GenBank/DDBJ whole genome shotgun (WGS) entry which is preliminary data.</text>
</comment>
<accession>A0A6L8WDC6</accession>
<keyword evidence="13" id="KW-0594">Phospholipid biosynthesis</keyword>
<keyword evidence="8 17" id="KW-0808">Transferase</keyword>
<evidence type="ECO:0000256" key="11">
    <source>
        <dbReference type="ARBA" id="ARBA00023098"/>
    </source>
</evidence>
<evidence type="ECO:0000256" key="8">
    <source>
        <dbReference type="ARBA" id="ARBA00022679"/>
    </source>
</evidence>
<evidence type="ECO:0000256" key="14">
    <source>
        <dbReference type="ARBA" id="ARBA00023264"/>
    </source>
</evidence>
<reference evidence="19 20" key="1">
    <citation type="submission" date="2019-12" db="EMBL/GenBank/DDBJ databases">
        <title>Snethiella sp. nov. sp. isolated from sea sand.</title>
        <authorList>
            <person name="Kim J."/>
            <person name="Jeong S.E."/>
            <person name="Jung H.S."/>
            <person name="Jeon C.O."/>
        </authorList>
    </citation>
    <scope>NUCLEOTIDE SEQUENCE [LARGE SCALE GENOMIC DNA]</scope>
    <source>
        <strain evidence="19 20">DP05</strain>
    </source>
</reference>
<dbReference type="Gene3D" id="1.20.120.1760">
    <property type="match status" value="1"/>
</dbReference>
<evidence type="ECO:0000313" key="19">
    <source>
        <dbReference type="EMBL" id="MZR32440.1"/>
    </source>
</evidence>
<keyword evidence="20" id="KW-1185">Reference proteome</keyword>
<organism evidence="19 20">
    <name type="scientific">Sneathiella litorea</name>
    <dbReference type="NCBI Taxonomy" id="2606216"/>
    <lineage>
        <taxon>Bacteria</taxon>
        <taxon>Pseudomonadati</taxon>
        <taxon>Pseudomonadota</taxon>
        <taxon>Alphaproteobacteria</taxon>
        <taxon>Sneathiellales</taxon>
        <taxon>Sneathiellaceae</taxon>
        <taxon>Sneathiella</taxon>
    </lineage>
</organism>
<keyword evidence="10 18" id="KW-1133">Transmembrane helix</keyword>
<keyword evidence="12 18" id="KW-0472">Membrane</keyword>
<evidence type="ECO:0000256" key="13">
    <source>
        <dbReference type="ARBA" id="ARBA00023209"/>
    </source>
</evidence>
<name>A0A6L8WDC6_9PROT</name>
<dbReference type="AlphaFoldDB" id="A0A6L8WDC6"/>
<gene>
    <name evidence="19" type="primary">pgsA</name>
    <name evidence="19" type="ORF">GQE98_17505</name>
</gene>
<dbReference type="GO" id="GO:0046474">
    <property type="term" value="P:glycerophospholipid biosynthetic process"/>
    <property type="evidence" value="ECO:0007669"/>
    <property type="project" value="TreeGrafter"/>
</dbReference>
<dbReference type="PANTHER" id="PTHR14269:SF62">
    <property type="entry name" value="CDP-DIACYLGLYCEROL--GLYCEROL-3-PHOSPHATE 3-PHOSPHATIDYLTRANSFERASE 1, CHLOROPLASTIC"/>
    <property type="match status" value="1"/>
</dbReference>
<dbReference type="InterPro" id="IPR048254">
    <property type="entry name" value="CDP_ALCOHOL_P_TRANSF_CS"/>
</dbReference>
<keyword evidence="9 18" id="KW-0812">Transmembrane</keyword>
<evidence type="ECO:0000256" key="2">
    <source>
        <dbReference type="ARBA" id="ARBA00005042"/>
    </source>
</evidence>
<comment type="pathway">
    <text evidence="3">Lipid metabolism.</text>
</comment>
<evidence type="ECO:0000256" key="4">
    <source>
        <dbReference type="ARBA" id="ARBA00010441"/>
    </source>
</evidence>
<proteinExistence type="inferred from homology"/>
<dbReference type="PIRSF" id="PIRSF000847">
    <property type="entry name" value="Phos_ph_gly_syn"/>
    <property type="match status" value="1"/>
</dbReference>
<evidence type="ECO:0000256" key="5">
    <source>
        <dbReference type="ARBA" id="ARBA00013170"/>
    </source>
</evidence>
<dbReference type="InterPro" id="IPR000462">
    <property type="entry name" value="CDP-OH_P_trans"/>
</dbReference>
<dbReference type="InterPro" id="IPR004570">
    <property type="entry name" value="Phosphatidylglycerol_P_synth"/>
</dbReference>
<sequence>MLSSLPNLLTLSRIVVIPLLLASLFLPGDLGSWVPLGLFIAAGITDFLDGYFARRYRQTSNLGRFMDPVADKLLVASVLFVLVGIGRIGEWDLIPATIILCREILVSGLREYLAELRVGMPVSKLAKWKTTAQIFAICFLLGGPAVEGQFDAILIGQVLLWVAGSLTVWTGYDYLRLGLKHMMAEGS</sequence>
<evidence type="ECO:0000313" key="20">
    <source>
        <dbReference type="Proteomes" id="UP000476030"/>
    </source>
</evidence>
<dbReference type="EC" id="2.7.8.5" evidence="5 16"/>
<comment type="pathway">
    <text evidence="2">Phospholipid metabolism; phosphatidylglycerol biosynthesis; phosphatidylglycerol from CDP-diacylglycerol: step 1/2.</text>
</comment>
<keyword evidence="11" id="KW-0443">Lipid metabolism</keyword>
<dbReference type="RefSeq" id="WP_161317167.1">
    <property type="nucleotide sequence ID" value="NZ_WTUW01000009.1"/>
</dbReference>
<evidence type="ECO:0000256" key="12">
    <source>
        <dbReference type="ARBA" id="ARBA00023136"/>
    </source>
</evidence>
<evidence type="ECO:0000256" key="1">
    <source>
        <dbReference type="ARBA" id="ARBA00004141"/>
    </source>
</evidence>
<evidence type="ECO:0000256" key="7">
    <source>
        <dbReference type="ARBA" id="ARBA00022516"/>
    </source>
</evidence>
<evidence type="ECO:0000256" key="15">
    <source>
        <dbReference type="ARBA" id="ARBA00048586"/>
    </source>
</evidence>
<evidence type="ECO:0000256" key="6">
    <source>
        <dbReference type="ARBA" id="ARBA00014944"/>
    </source>
</evidence>
<evidence type="ECO:0000256" key="18">
    <source>
        <dbReference type="SAM" id="Phobius"/>
    </source>
</evidence>
<evidence type="ECO:0000256" key="16">
    <source>
        <dbReference type="NCBIfam" id="TIGR00560"/>
    </source>
</evidence>
<dbReference type="InterPro" id="IPR043130">
    <property type="entry name" value="CDP-OH_PTrfase_TM_dom"/>
</dbReference>
<dbReference type="Proteomes" id="UP000476030">
    <property type="component" value="Unassembled WGS sequence"/>
</dbReference>
<dbReference type="InterPro" id="IPR050324">
    <property type="entry name" value="CDP-alcohol_PTase-I"/>
</dbReference>
<comment type="catalytic activity">
    <reaction evidence="15">
        <text>a CDP-1,2-diacyl-sn-glycerol + sn-glycerol 3-phosphate = a 1,2-diacyl-sn-glycero-3-phospho-(1'-sn-glycero-3'-phosphate) + CMP + H(+)</text>
        <dbReference type="Rhea" id="RHEA:12593"/>
        <dbReference type="ChEBI" id="CHEBI:15378"/>
        <dbReference type="ChEBI" id="CHEBI:57597"/>
        <dbReference type="ChEBI" id="CHEBI:58332"/>
        <dbReference type="ChEBI" id="CHEBI:60110"/>
        <dbReference type="ChEBI" id="CHEBI:60377"/>
        <dbReference type="EC" id="2.7.8.5"/>
    </reaction>
</comment>
<dbReference type="GO" id="GO:0008444">
    <property type="term" value="F:CDP-diacylglycerol-glycerol-3-phosphate 3-phosphatidyltransferase activity"/>
    <property type="evidence" value="ECO:0007669"/>
    <property type="project" value="UniProtKB-UniRule"/>
</dbReference>
<feature type="transmembrane region" description="Helical" evidence="18">
    <location>
        <begin position="32"/>
        <end position="52"/>
    </location>
</feature>
<keyword evidence="14" id="KW-1208">Phospholipid metabolism</keyword>
<feature type="transmembrane region" description="Helical" evidence="18">
    <location>
        <begin position="152"/>
        <end position="172"/>
    </location>
</feature>
<dbReference type="GO" id="GO:0016020">
    <property type="term" value="C:membrane"/>
    <property type="evidence" value="ECO:0007669"/>
    <property type="project" value="UniProtKB-SubCell"/>
</dbReference>
<evidence type="ECO:0000256" key="3">
    <source>
        <dbReference type="ARBA" id="ARBA00005189"/>
    </source>
</evidence>
<dbReference type="Pfam" id="PF01066">
    <property type="entry name" value="CDP-OH_P_transf"/>
    <property type="match status" value="1"/>
</dbReference>
<dbReference type="PROSITE" id="PS00379">
    <property type="entry name" value="CDP_ALCOHOL_P_TRANSF"/>
    <property type="match status" value="1"/>
</dbReference>
<comment type="similarity">
    <text evidence="4 17">Belongs to the CDP-alcohol phosphatidyltransferase class-I family.</text>
</comment>
<evidence type="ECO:0000256" key="9">
    <source>
        <dbReference type="ARBA" id="ARBA00022692"/>
    </source>
</evidence>
<evidence type="ECO:0000256" key="17">
    <source>
        <dbReference type="RuleBase" id="RU003750"/>
    </source>
</evidence>